<organism evidence="4 5">
    <name type="scientific">Nocardioides marmoriginsengisoli</name>
    <dbReference type="NCBI Taxonomy" id="661483"/>
    <lineage>
        <taxon>Bacteria</taxon>
        <taxon>Bacillati</taxon>
        <taxon>Actinomycetota</taxon>
        <taxon>Actinomycetes</taxon>
        <taxon>Propionibacteriales</taxon>
        <taxon>Nocardioidaceae</taxon>
        <taxon>Nocardioides</taxon>
    </lineage>
</organism>
<feature type="DNA-binding region" description="H-T-H motif" evidence="2">
    <location>
        <begin position="24"/>
        <end position="43"/>
    </location>
</feature>
<protein>
    <submittedName>
        <fullName evidence="4">TetR/AcrR family transcriptional regulator</fullName>
    </submittedName>
</protein>
<keyword evidence="1 2" id="KW-0238">DNA-binding</keyword>
<dbReference type="SUPFAM" id="SSF46689">
    <property type="entry name" value="Homeodomain-like"/>
    <property type="match status" value="1"/>
</dbReference>
<dbReference type="EMBL" id="RJSE01000007">
    <property type="protein sequence ID" value="RNL62935.1"/>
    <property type="molecule type" value="Genomic_DNA"/>
</dbReference>
<feature type="domain" description="HTH tetR-type" evidence="3">
    <location>
        <begin position="1"/>
        <end position="61"/>
    </location>
</feature>
<dbReference type="GO" id="GO:0000976">
    <property type="term" value="F:transcription cis-regulatory region binding"/>
    <property type="evidence" value="ECO:0007669"/>
    <property type="project" value="TreeGrafter"/>
</dbReference>
<keyword evidence="5" id="KW-1185">Reference proteome</keyword>
<dbReference type="PROSITE" id="PS50977">
    <property type="entry name" value="HTH_TETR_2"/>
    <property type="match status" value="1"/>
</dbReference>
<proteinExistence type="predicted"/>
<name>A0A3N0CHL1_9ACTN</name>
<dbReference type="PANTHER" id="PTHR30055:SF237">
    <property type="entry name" value="TRANSCRIPTIONAL REPRESSOR MCE3R"/>
    <property type="match status" value="1"/>
</dbReference>
<sequence length="187" mass="20685">MQTRDRILDAALEQFTAKGYDATSMREIGEQLGITKAALYYHFASKEDIVRALLVEIEGQVGELVTWARTQPFGPELRSAVLARWSDIMQAHGLTAFRFFVANRRIVLDVSPDRSGMHAKMDELYALLAPGEASVDEQLRIRLALMAVNMAGMVGAGIDAPDEEILASARRVAEELMPDPRHRGSAD</sequence>
<dbReference type="PRINTS" id="PR00455">
    <property type="entry name" value="HTHTETR"/>
</dbReference>
<evidence type="ECO:0000259" key="3">
    <source>
        <dbReference type="PROSITE" id="PS50977"/>
    </source>
</evidence>
<evidence type="ECO:0000313" key="4">
    <source>
        <dbReference type="EMBL" id="RNL62935.1"/>
    </source>
</evidence>
<accession>A0A3N0CHL1</accession>
<dbReference type="InterPro" id="IPR001647">
    <property type="entry name" value="HTH_TetR"/>
</dbReference>
<dbReference type="OrthoDB" id="1669699at2"/>
<gene>
    <name evidence="4" type="ORF">EFK50_14515</name>
</gene>
<dbReference type="InterPro" id="IPR050109">
    <property type="entry name" value="HTH-type_TetR-like_transc_reg"/>
</dbReference>
<dbReference type="Pfam" id="PF00440">
    <property type="entry name" value="TetR_N"/>
    <property type="match status" value="1"/>
</dbReference>
<dbReference type="Gene3D" id="1.10.357.10">
    <property type="entry name" value="Tetracycline Repressor, domain 2"/>
    <property type="match status" value="1"/>
</dbReference>
<dbReference type="GO" id="GO:0003700">
    <property type="term" value="F:DNA-binding transcription factor activity"/>
    <property type="evidence" value="ECO:0007669"/>
    <property type="project" value="TreeGrafter"/>
</dbReference>
<evidence type="ECO:0000313" key="5">
    <source>
        <dbReference type="Proteomes" id="UP000267128"/>
    </source>
</evidence>
<evidence type="ECO:0000256" key="2">
    <source>
        <dbReference type="PROSITE-ProRule" id="PRU00335"/>
    </source>
</evidence>
<comment type="caution">
    <text evidence="4">The sequence shown here is derived from an EMBL/GenBank/DDBJ whole genome shotgun (WGS) entry which is preliminary data.</text>
</comment>
<evidence type="ECO:0000256" key="1">
    <source>
        <dbReference type="ARBA" id="ARBA00023125"/>
    </source>
</evidence>
<reference evidence="4 5" key="1">
    <citation type="submission" date="2018-11" db="EMBL/GenBank/DDBJ databases">
        <authorList>
            <person name="Li F."/>
        </authorList>
    </citation>
    <scope>NUCLEOTIDE SEQUENCE [LARGE SCALE GENOMIC DNA]</scope>
    <source>
        <strain evidence="4 5">Gsoil 097</strain>
    </source>
</reference>
<dbReference type="RefSeq" id="WP_123228227.1">
    <property type="nucleotide sequence ID" value="NZ_RJSE01000007.1"/>
</dbReference>
<dbReference type="PROSITE" id="PS01081">
    <property type="entry name" value="HTH_TETR_1"/>
    <property type="match status" value="1"/>
</dbReference>
<dbReference type="Proteomes" id="UP000267128">
    <property type="component" value="Unassembled WGS sequence"/>
</dbReference>
<dbReference type="InterPro" id="IPR009057">
    <property type="entry name" value="Homeodomain-like_sf"/>
</dbReference>
<dbReference type="AlphaFoldDB" id="A0A3N0CHL1"/>
<dbReference type="PANTHER" id="PTHR30055">
    <property type="entry name" value="HTH-TYPE TRANSCRIPTIONAL REGULATOR RUTR"/>
    <property type="match status" value="1"/>
</dbReference>
<dbReference type="InterPro" id="IPR023772">
    <property type="entry name" value="DNA-bd_HTH_TetR-type_CS"/>
</dbReference>